<dbReference type="AlphaFoldDB" id="A0A1V6WM54"/>
<reference evidence="2" key="1">
    <citation type="submission" date="2016-10" db="EMBL/GenBank/DDBJ databases">
        <title>Uncovering the secondary metabolism of Penicillium species provides insights into the evolution of 6-MSA pathways.</title>
        <authorList>
            <person name="Nielsen J.C."/>
            <person name="Nielsen J."/>
        </authorList>
    </citation>
    <scope>NUCLEOTIDE SEQUENCE [LARGE SCALE GENOMIC DNA]</scope>
    <source>
        <strain evidence="2">IBT 13039</strain>
    </source>
</reference>
<name>A0A1V6WM54_PENNA</name>
<reference evidence="3" key="2">
    <citation type="journal article" date="2017" name="Nat. Microbiol.">
        <title>Global analysis of biosynthetic gene clusters reveals vast potential of secondary metabolite production in Penicillium species.</title>
        <authorList>
            <person name="Nielsen J.C."/>
            <person name="Grijseels S."/>
            <person name="Prigent S."/>
            <person name="Ji B."/>
            <person name="Dainat J."/>
            <person name="Nielsen K.F."/>
            <person name="Frisvad J.C."/>
            <person name="Workman M."/>
            <person name="Nielsen J."/>
        </authorList>
    </citation>
    <scope>NUCLEOTIDE SEQUENCE [LARGE SCALE GENOMIC DNA]</scope>
    <source>
        <strain evidence="3">IBT 13039</strain>
    </source>
</reference>
<organism evidence="2 3">
    <name type="scientific">Penicillium nalgiovense</name>
    <dbReference type="NCBI Taxonomy" id="60175"/>
    <lineage>
        <taxon>Eukaryota</taxon>
        <taxon>Fungi</taxon>
        <taxon>Dikarya</taxon>
        <taxon>Ascomycota</taxon>
        <taxon>Pezizomycotina</taxon>
        <taxon>Eurotiomycetes</taxon>
        <taxon>Eurotiomycetidae</taxon>
        <taxon>Eurotiales</taxon>
        <taxon>Aspergillaceae</taxon>
        <taxon>Penicillium</taxon>
    </lineage>
</organism>
<comment type="caution">
    <text evidence="2">The sequence shown here is derived from an EMBL/GenBank/DDBJ whole genome shotgun (WGS) entry which is preliminary data.</text>
</comment>
<dbReference type="EMBL" id="MOOB01000387">
    <property type="protein sequence ID" value="OQE57839.1"/>
    <property type="molecule type" value="Genomic_DNA"/>
</dbReference>
<evidence type="ECO:0000313" key="1">
    <source>
        <dbReference type="EMBL" id="OQE57839.1"/>
    </source>
</evidence>
<dbReference type="EMBL" id="MOOB01000230">
    <property type="protein sequence ID" value="OQE63991.1"/>
    <property type="molecule type" value="Genomic_DNA"/>
</dbReference>
<proteinExistence type="predicted"/>
<dbReference type="Proteomes" id="UP000191691">
    <property type="component" value="Unassembled WGS sequence"/>
</dbReference>
<gene>
    <name evidence="2" type="ORF">PENNAL_c0230G06196</name>
    <name evidence="1" type="ORF">PENNAL_c0387G08032</name>
</gene>
<protein>
    <submittedName>
        <fullName evidence="2">Uncharacterized protein</fullName>
    </submittedName>
</protein>
<sequence>MSSGPARGSTVFDTSTVSAVSILDDACSDLLYCRPLKVTWALIDAASEAFVLGISNLAETESQLEVQVPSSSLGLVKIPKENHLLRQNRRRVNGAYAGSYGQSVGAPYKQEACADVWCVSVMTIRVKYELTDDSGIEIGDVVRAAIFLGRGQVDMAVEPHGVDQVNQHFTTLSCSRFSKPDLLFAPEHHHHQAETPFCILTQIRQKYCDETNNPLLLWDTRLADWFATELKRLDKLLDYYRSQFTQSPES</sequence>
<evidence type="ECO:0000313" key="2">
    <source>
        <dbReference type="EMBL" id="OQE63991.1"/>
    </source>
</evidence>
<accession>A0A1V6WM54</accession>
<keyword evidence="3" id="KW-1185">Reference proteome</keyword>
<evidence type="ECO:0000313" key="3">
    <source>
        <dbReference type="Proteomes" id="UP000191691"/>
    </source>
</evidence>